<dbReference type="SUPFAM" id="SSF103190">
    <property type="entry name" value="Sensory domain-like"/>
    <property type="match status" value="1"/>
</dbReference>
<dbReference type="Proteomes" id="UP000646152">
    <property type="component" value="Unassembled WGS sequence"/>
</dbReference>
<protein>
    <recommendedName>
        <fullName evidence="4">LuxQ periplasmic domain-containing protein</fullName>
    </recommendedName>
</protein>
<comment type="caution">
    <text evidence="5">The sequence shown here is derived from an EMBL/GenBank/DDBJ whole genome shotgun (WGS) entry which is preliminary data.</text>
</comment>
<feature type="transmembrane region" description="Helical" evidence="3">
    <location>
        <begin position="284"/>
        <end position="304"/>
    </location>
</feature>
<proteinExistence type="predicted"/>
<comment type="subcellular location">
    <subcellularLocation>
        <location evidence="1">Cell inner membrane</location>
        <topology evidence="1">Multi-pass membrane protein</topology>
    </subcellularLocation>
</comment>
<organism evidence="5 6">
    <name type="scientific">Oceanisphaera marina</name>
    <dbReference type="NCBI Taxonomy" id="2017550"/>
    <lineage>
        <taxon>Bacteria</taxon>
        <taxon>Pseudomonadati</taxon>
        <taxon>Pseudomonadota</taxon>
        <taxon>Gammaproteobacteria</taxon>
        <taxon>Aeromonadales</taxon>
        <taxon>Aeromonadaceae</taxon>
        <taxon>Oceanisphaera</taxon>
    </lineage>
</organism>
<keyword evidence="2" id="KW-1003">Cell membrane</keyword>
<evidence type="ECO:0000256" key="3">
    <source>
        <dbReference type="SAM" id="Phobius"/>
    </source>
</evidence>
<keyword evidence="6" id="KW-1185">Reference proteome</keyword>
<reference evidence="6" key="1">
    <citation type="journal article" date="2019" name="Int. J. Syst. Evol. Microbiol.">
        <title>The Global Catalogue of Microorganisms (GCM) 10K type strain sequencing project: providing services to taxonomists for standard genome sequencing and annotation.</title>
        <authorList>
            <consortium name="The Broad Institute Genomics Platform"/>
            <consortium name="The Broad Institute Genome Sequencing Center for Infectious Disease"/>
            <person name="Wu L."/>
            <person name="Ma J."/>
        </authorList>
    </citation>
    <scope>NUCLEOTIDE SEQUENCE [LARGE SCALE GENOMIC DNA]</scope>
    <source>
        <strain evidence="6">CGMCC 1.15923</strain>
    </source>
</reference>
<dbReference type="InterPro" id="IPR043056">
    <property type="entry name" value="LuxQ-periplasm_N"/>
</dbReference>
<dbReference type="Pfam" id="PF09308">
    <property type="entry name" value="LuxQ-periplasm"/>
    <property type="match status" value="1"/>
</dbReference>
<evidence type="ECO:0000313" key="6">
    <source>
        <dbReference type="Proteomes" id="UP000646152"/>
    </source>
</evidence>
<keyword evidence="3" id="KW-1133">Transmembrane helix</keyword>
<name>A0ABQ1INK5_9GAMM</name>
<evidence type="ECO:0000256" key="1">
    <source>
        <dbReference type="ARBA" id="ARBA00004429"/>
    </source>
</evidence>
<sequence>MLSVIRSNSLRANRLIGIATTLLFPLLLLLAMTLLLLIYRSTSAMVNDSISHQLQEINDRSQSRLDSYLSGLDNLLSSTAENPELANILLQNDRQAAKQQLEKTLDHSYGEYLDLLILTRQDQYWTNMNSPLYLLEHSLKPLITNTPYYNKWTSMELDPSPSPLIAVIQRYPILSANSGQITGSIFGGLILNDNLTLLSLLGKGIKDTNLQLLLQGKPVGPALINTDIPSSVFDQVLSSKQHQGQIKGHYFSQQPLLINGEPSELSLLLLTDNTAFQQLKKANIYHMLLALVLVLVALSVVPLYRLKANARY</sequence>
<dbReference type="InterPro" id="IPR015387">
    <property type="entry name" value="LuxQ-periplasm_dom"/>
</dbReference>
<dbReference type="RefSeq" id="WP_188630171.1">
    <property type="nucleotide sequence ID" value="NZ_BMKE01000018.1"/>
</dbReference>
<evidence type="ECO:0000259" key="4">
    <source>
        <dbReference type="Pfam" id="PF09308"/>
    </source>
</evidence>
<gene>
    <name evidence="5" type="ORF">GCM10011502_21900</name>
</gene>
<accession>A0ABQ1INK5</accession>
<feature type="domain" description="LuxQ periplasmic" evidence="4">
    <location>
        <begin position="43"/>
        <end position="276"/>
    </location>
</feature>
<evidence type="ECO:0000313" key="5">
    <source>
        <dbReference type="EMBL" id="GGB48234.1"/>
    </source>
</evidence>
<keyword evidence="3" id="KW-0812">Transmembrane</keyword>
<keyword evidence="2" id="KW-0997">Cell inner membrane</keyword>
<keyword evidence="3" id="KW-0472">Membrane</keyword>
<dbReference type="EMBL" id="BMKE01000018">
    <property type="protein sequence ID" value="GGB48234.1"/>
    <property type="molecule type" value="Genomic_DNA"/>
</dbReference>
<evidence type="ECO:0000256" key="2">
    <source>
        <dbReference type="ARBA" id="ARBA00022519"/>
    </source>
</evidence>
<dbReference type="Gene3D" id="3.30.450.220">
    <property type="entry name" value="LuxQ periplasmic domain, N-terminal subdomain"/>
    <property type="match status" value="1"/>
</dbReference>
<dbReference type="InterPro" id="IPR029151">
    <property type="entry name" value="Sensor-like_sf"/>
</dbReference>
<feature type="transmembrane region" description="Helical" evidence="3">
    <location>
        <begin position="12"/>
        <end position="39"/>
    </location>
</feature>